<reference evidence="1" key="1">
    <citation type="submission" date="2019-06" db="EMBL/GenBank/DDBJ databases">
        <title>Mycoplasma neophronis type strain whole genome sequence.</title>
        <authorList>
            <person name="Spergser J."/>
        </authorList>
    </citation>
    <scope>NUCLEOTIDE SEQUENCE [LARGE SCALE GENOMIC DNA]</scope>
    <source>
        <strain evidence="1">DSM 24097</strain>
    </source>
</reference>
<dbReference type="RefSeq" id="WP_140914972.1">
    <property type="nucleotide sequence ID" value="NZ_VHHP01000006.1"/>
</dbReference>
<dbReference type="EMBL" id="VHHP01000006">
    <property type="protein sequence ID" value="TPR53543.1"/>
    <property type="molecule type" value="Genomic_DNA"/>
</dbReference>
<comment type="caution">
    <text evidence="1">The sequence shown here is derived from an EMBL/GenBank/DDBJ whole genome shotgun (WGS) entry which is preliminary data.</text>
</comment>
<evidence type="ECO:0000313" key="1">
    <source>
        <dbReference type="EMBL" id="TPR53543.1"/>
    </source>
</evidence>
<protein>
    <submittedName>
        <fullName evidence="1">Uncharacterized protein</fullName>
    </submittedName>
</protein>
<gene>
    <name evidence="1" type="ORF">FJR74_02535</name>
</gene>
<evidence type="ECO:0000313" key="2">
    <source>
        <dbReference type="Proteomes" id="UP000316851"/>
    </source>
</evidence>
<organism evidence="1 2">
    <name type="scientific">Metamycoplasma neophronis</name>
    <dbReference type="NCBI Taxonomy" id="872983"/>
    <lineage>
        <taxon>Bacteria</taxon>
        <taxon>Bacillati</taxon>
        <taxon>Mycoplasmatota</taxon>
        <taxon>Mycoplasmoidales</taxon>
        <taxon>Metamycoplasmataceae</taxon>
        <taxon>Metamycoplasma</taxon>
    </lineage>
</organism>
<proteinExistence type="predicted"/>
<sequence length="295" mass="35433">MVIVNISEINNDIEKIFEIIEKSKKAYVEKDFNTLKKIFKEVEQLKNTKEESNFLNLKESKEKSNDYFKFSISKDGINTFQNRTYTKKTSRASTRSSNAINYPYDKPITWEDIIVALEELKNDKPKSWDSSNNYLTDEEWKDLEEYMSSEIEWYTNRIKKWNNEYKDYVKWLDDAFPGYEYTGTILDIPVAAKDVINGIIKIAGFFEDTVKDINENVRRILPYMYQELEAIKERKNIWYIRALAHHTHKYINKYIHNITYTWTNKHQNKFINKLKVLIKISQQRFLESLKNNIKY</sequence>
<accession>A0ABY2Z0J2</accession>
<keyword evidence="2" id="KW-1185">Reference proteome</keyword>
<name>A0ABY2Z0J2_9BACT</name>
<dbReference type="Proteomes" id="UP000316851">
    <property type="component" value="Unassembled WGS sequence"/>
</dbReference>